<name>A0A143BFK0_9BACT</name>
<reference evidence="2 3" key="1">
    <citation type="journal article" date="2014" name="Proc. Natl. Acad. Sci. U.S.A.">
        <title>Functional type 2 photosynthetic reaction centers found in the rare bacterial phylum Gemmatimonadetes.</title>
        <authorList>
            <person name="Zeng Y."/>
            <person name="Feng F."/>
            <person name="Medova H."/>
            <person name="Dean J."/>
            <person name="Koblizek M."/>
        </authorList>
    </citation>
    <scope>NUCLEOTIDE SEQUENCE [LARGE SCALE GENOMIC DNA]</scope>
    <source>
        <strain evidence="2 3">AP64</strain>
    </source>
</reference>
<keyword evidence="3" id="KW-1185">Reference proteome</keyword>
<accession>A0A143BFK0</accession>
<keyword evidence="1" id="KW-0812">Transmembrane</keyword>
<keyword evidence="1" id="KW-0472">Membrane</keyword>
<dbReference type="EMBL" id="CP011454">
    <property type="protein sequence ID" value="AMW03788.1"/>
    <property type="molecule type" value="Genomic_DNA"/>
</dbReference>
<sequence>MATPNLSQESIDSLRTAKSKLMRGVIIFAVIDALLVLVFVALVMQKGLTGSMVVYLPLLVVPMLGMIPTITKLGAVEKELKRRQQ</sequence>
<feature type="transmembrane region" description="Helical" evidence="1">
    <location>
        <begin position="54"/>
        <end position="75"/>
    </location>
</feature>
<evidence type="ECO:0000313" key="3">
    <source>
        <dbReference type="Proteomes" id="UP000076404"/>
    </source>
</evidence>
<protein>
    <submittedName>
        <fullName evidence="2">Uncharacterized protein</fullName>
    </submittedName>
</protein>
<dbReference type="RefSeq" id="WP_026849058.1">
    <property type="nucleotide sequence ID" value="NZ_CP011454.1"/>
</dbReference>
<dbReference type="KEGG" id="gph:GEMMAAP_00900"/>
<evidence type="ECO:0000313" key="2">
    <source>
        <dbReference type="EMBL" id="AMW03788.1"/>
    </source>
</evidence>
<dbReference type="Proteomes" id="UP000076404">
    <property type="component" value="Chromosome"/>
</dbReference>
<gene>
    <name evidence="2" type="ORF">GEMMAAP_00900</name>
</gene>
<dbReference type="AlphaFoldDB" id="A0A143BFK0"/>
<feature type="transmembrane region" description="Helical" evidence="1">
    <location>
        <begin position="21"/>
        <end position="42"/>
    </location>
</feature>
<evidence type="ECO:0000256" key="1">
    <source>
        <dbReference type="SAM" id="Phobius"/>
    </source>
</evidence>
<proteinExistence type="predicted"/>
<organism evidence="2 3">
    <name type="scientific">Gemmatimonas phototrophica</name>
    <dbReference type="NCBI Taxonomy" id="1379270"/>
    <lineage>
        <taxon>Bacteria</taxon>
        <taxon>Pseudomonadati</taxon>
        <taxon>Gemmatimonadota</taxon>
        <taxon>Gemmatimonadia</taxon>
        <taxon>Gemmatimonadales</taxon>
        <taxon>Gemmatimonadaceae</taxon>
        <taxon>Gemmatimonas</taxon>
    </lineage>
</organism>
<reference evidence="2 3" key="2">
    <citation type="journal article" date="2016" name="Environ. Microbiol. Rep.">
        <title>Metagenomic evidence for the presence of phototrophic Gemmatimonadetes bacteria in diverse environments.</title>
        <authorList>
            <person name="Zeng Y."/>
            <person name="Baumbach J."/>
            <person name="Barbosa E.G."/>
            <person name="Azevedo V."/>
            <person name="Zhang C."/>
            <person name="Koblizek M."/>
        </authorList>
    </citation>
    <scope>NUCLEOTIDE SEQUENCE [LARGE SCALE GENOMIC DNA]</scope>
    <source>
        <strain evidence="2 3">AP64</strain>
    </source>
</reference>
<keyword evidence="1" id="KW-1133">Transmembrane helix</keyword>
<dbReference type="STRING" id="1379270.GEMMAAP_00900"/>